<name>A0ABT4QXR3_9HYPH</name>
<evidence type="ECO:0000313" key="2">
    <source>
        <dbReference type="Proteomes" id="UP001152178"/>
    </source>
</evidence>
<comment type="caution">
    <text evidence="1">The sequence shown here is derived from an EMBL/GenBank/DDBJ whole genome shotgun (WGS) entry which is preliminary data.</text>
</comment>
<evidence type="ECO:0000313" key="1">
    <source>
        <dbReference type="EMBL" id="MCZ8546374.1"/>
    </source>
</evidence>
<accession>A0ABT4QXR3</accession>
<dbReference type="Proteomes" id="UP001152178">
    <property type="component" value="Unassembled WGS sequence"/>
</dbReference>
<proteinExistence type="predicted"/>
<dbReference type="EMBL" id="JAPFQA010000008">
    <property type="protein sequence ID" value="MCZ8546374.1"/>
    <property type="molecule type" value="Genomic_DNA"/>
</dbReference>
<dbReference type="RefSeq" id="WP_269906731.1">
    <property type="nucleotide sequence ID" value="NZ_JAPFQA010000008.1"/>
</dbReference>
<keyword evidence="2" id="KW-1185">Reference proteome</keyword>
<gene>
    <name evidence="1" type="ORF">OOJ09_19470</name>
</gene>
<reference evidence="1" key="1">
    <citation type="submission" date="2022-11" db="EMBL/GenBank/DDBJ databases">
        <authorList>
            <person name="Coimbra C."/>
        </authorList>
    </citation>
    <scope>NUCLEOTIDE SEQUENCE</scope>
    <source>
        <strain evidence="1">Jales19</strain>
    </source>
</reference>
<sequence length="604" mass="67048">MPTNNWIRFLRNYGPIPTNDNMYDETIQRALARLKMQPIELPAQHLAWLVDNFRSEECQSIILTGTAGDGKTYHCRRVWLELGGTIEDWNGGEKIQRLSLGSRQLIVVKDLSELRSDESKPLIEQMAWDVADPNSPRVYLMAANHGQLLEKMKTAGSDKTTSALVEVVENLLVVGRSGNSAIKLDLRDLSRSAAAVMIDQVIDAVTLHPGWDGCADCPALNGATCPIRENRERLVGTHDKGLFRRRLCNLVEASEQNGGHFTIRQVLSLVTNIILGHPDARDGLMACTDVVELAAAGTAERASPYRNVFGGNLKPSRAERTEPFRKLNLFGIGSETSNKVDNLLVYGADDPALVETYRTLVQTDQVYGETPAYKRAQQSYLEGDDPSAVARFLGLLRGQRQRLFFTISDELADTLDLWDLTVFRYAGLYLETSRALAEKRALPRQVMPMLVRGLNRVFTGMLIQNQDELVLASSGSQSQSRTSPLLEEFVSVARRAGEEVALLGDGDGDMKLVVRLARDDPPEVTLQLSTTRFEFLGRVAEGALPTSFSLECHEDLLAFKARLLSAVERRRFLDGDDRSDGIVLKFIDLNSDGRASSRSVTVRL</sequence>
<organism evidence="1 2">
    <name type="scientific">Mesorhizobium qingshengii</name>
    <dbReference type="NCBI Taxonomy" id="1165689"/>
    <lineage>
        <taxon>Bacteria</taxon>
        <taxon>Pseudomonadati</taxon>
        <taxon>Pseudomonadota</taxon>
        <taxon>Alphaproteobacteria</taxon>
        <taxon>Hyphomicrobiales</taxon>
        <taxon>Phyllobacteriaceae</taxon>
        <taxon>Mesorhizobium</taxon>
    </lineage>
</organism>
<protein>
    <submittedName>
        <fullName evidence="1">Uncharacterized protein</fullName>
    </submittedName>
</protein>